<comment type="caution">
    <text evidence="1">The sequence shown here is derived from an EMBL/GenBank/DDBJ whole genome shotgun (WGS) entry which is preliminary data.</text>
</comment>
<evidence type="ECO:0000313" key="1">
    <source>
        <dbReference type="EMBL" id="KYG07600.1"/>
    </source>
</evidence>
<dbReference type="AlphaFoldDB" id="A0A150TAA5"/>
<proteinExistence type="predicted"/>
<evidence type="ECO:0008006" key="3">
    <source>
        <dbReference type="Google" id="ProtNLM"/>
    </source>
</evidence>
<sequence>MRACVRARAATRSGATAPRWPERPGSIYPGRAAVSMKIRGSALMHTRTYLQTRWGSQAMSVLDAKLPAAARAVFSSPDLVAHSWYPVAVWNAIADEISRWPNKTGVIRDLAAYVAEQDLTLAHKVLIKLGTPALVMRQAGVMWGMYFNGGRLAPLAEGERFFRLILYLGVDPQSDPGRQICRDAVPAWQENALRLSGARGGQSLHTRCRFEGHPTCEYEVRWLR</sequence>
<dbReference type="EMBL" id="JEME01001270">
    <property type="protein sequence ID" value="KYG07600.1"/>
    <property type="molecule type" value="Genomic_DNA"/>
</dbReference>
<reference evidence="1 2" key="1">
    <citation type="submission" date="2014-02" db="EMBL/GenBank/DDBJ databases">
        <title>The small core and large imbalanced accessory genome model reveals a collaborative survival strategy of Sorangium cellulosum strains in nature.</title>
        <authorList>
            <person name="Han K."/>
            <person name="Peng R."/>
            <person name="Blom J."/>
            <person name="Li Y.-Z."/>
        </authorList>
    </citation>
    <scope>NUCLEOTIDE SEQUENCE [LARGE SCALE GENOMIC DNA]</scope>
    <source>
        <strain evidence="1 2">So0007-03</strain>
    </source>
</reference>
<accession>A0A150TAA5</accession>
<evidence type="ECO:0000313" key="2">
    <source>
        <dbReference type="Proteomes" id="UP000075502"/>
    </source>
</evidence>
<organism evidence="1 2">
    <name type="scientific">Sorangium cellulosum</name>
    <name type="common">Polyangium cellulosum</name>
    <dbReference type="NCBI Taxonomy" id="56"/>
    <lineage>
        <taxon>Bacteria</taxon>
        <taxon>Pseudomonadati</taxon>
        <taxon>Myxococcota</taxon>
        <taxon>Polyangia</taxon>
        <taxon>Polyangiales</taxon>
        <taxon>Polyangiaceae</taxon>
        <taxon>Sorangium</taxon>
    </lineage>
</organism>
<gene>
    <name evidence="1" type="ORF">BE21_28570</name>
</gene>
<name>A0A150TAA5_SORCE</name>
<protein>
    <recommendedName>
        <fullName evidence="3">4-vinyl reductase 4VR domain-containing protein</fullName>
    </recommendedName>
</protein>
<dbReference type="Proteomes" id="UP000075502">
    <property type="component" value="Unassembled WGS sequence"/>
</dbReference>